<dbReference type="GO" id="GO:0006935">
    <property type="term" value="P:chemotaxis"/>
    <property type="evidence" value="ECO:0007669"/>
    <property type="project" value="UniProtKB-UniRule"/>
</dbReference>
<feature type="active site" evidence="5 6">
    <location>
        <position position="217"/>
    </location>
</feature>
<dbReference type="Gene3D" id="3.40.50.2300">
    <property type="match status" value="1"/>
</dbReference>
<dbReference type="EC" id="3.1.1.61" evidence="5"/>
<comment type="catalytic activity">
    <reaction evidence="4 5">
        <text>[protein]-L-glutamate 5-O-methyl ester + H2O = L-glutamyl-[protein] + methanol + H(+)</text>
        <dbReference type="Rhea" id="RHEA:23236"/>
        <dbReference type="Rhea" id="RHEA-COMP:10208"/>
        <dbReference type="Rhea" id="RHEA-COMP:10311"/>
        <dbReference type="ChEBI" id="CHEBI:15377"/>
        <dbReference type="ChEBI" id="CHEBI:15378"/>
        <dbReference type="ChEBI" id="CHEBI:17790"/>
        <dbReference type="ChEBI" id="CHEBI:29973"/>
        <dbReference type="ChEBI" id="CHEBI:82795"/>
        <dbReference type="EC" id="3.1.1.61"/>
    </reaction>
</comment>
<dbReference type="SUPFAM" id="SSF52172">
    <property type="entry name" value="CheY-like"/>
    <property type="match status" value="1"/>
</dbReference>
<dbReference type="GO" id="GO:0008984">
    <property type="term" value="F:protein-glutamate methylesterase activity"/>
    <property type="evidence" value="ECO:0007669"/>
    <property type="project" value="UniProtKB-UniRule"/>
</dbReference>
<feature type="compositionally biased region" description="Polar residues" evidence="8">
    <location>
        <begin position="159"/>
        <end position="168"/>
    </location>
</feature>
<evidence type="ECO:0000256" key="8">
    <source>
        <dbReference type="SAM" id="MobiDB-lite"/>
    </source>
</evidence>
<dbReference type="AlphaFoldDB" id="A0A7U7GFG8"/>
<dbReference type="InterPro" id="IPR008248">
    <property type="entry name" value="CheB-like"/>
</dbReference>
<proteinExistence type="inferred from homology"/>
<dbReference type="InterPro" id="IPR000673">
    <property type="entry name" value="Sig_transdc_resp-reg_Me-estase"/>
</dbReference>
<dbReference type="CDD" id="cd16432">
    <property type="entry name" value="CheB_Rec"/>
    <property type="match status" value="1"/>
</dbReference>
<dbReference type="Gene3D" id="3.40.50.180">
    <property type="entry name" value="Methylesterase CheB, C-terminal domain"/>
    <property type="match status" value="1"/>
</dbReference>
<dbReference type="SUPFAM" id="SSF52738">
    <property type="entry name" value="Methylesterase CheB, C-terminal domain"/>
    <property type="match status" value="1"/>
</dbReference>
<evidence type="ECO:0000256" key="7">
    <source>
        <dbReference type="PROSITE-ProRule" id="PRU00169"/>
    </source>
</evidence>
<gene>
    <name evidence="5 11" type="primary">cheB</name>
    <name evidence="11" type="ORF">BN874_760008</name>
</gene>
<feature type="active site" evidence="5 6">
    <location>
        <position position="190"/>
    </location>
</feature>
<dbReference type="PROSITE" id="PS50122">
    <property type="entry name" value="CHEB"/>
    <property type="match status" value="1"/>
</dbReference>
<dbReference type="PANTHER" id="PTHR42872:SF6">
    <property type="entry name" value="PROTEIN-GLUTAMATE METHYLESTERASE_PROTEIN-GLUTAMINE GLUTAMINASE"/>
    <property type="match status" value="1"/>
</dbReference>
<comment type="function">
    <text evidence="5">Involved in chemotaxis. Part of a chemotaxis signal transduction system that modulates chemotaxis in response to various stimuli. Catalyzes the demethylation of specific methylglutamate residues introduced into the chemoreceptors (methyl-accepting chemotaxis proteins or MCP) by CheR. Also mediates the irreversible deamidation of specific glutamine residues to glutamic acid.</text>
</comment>
<dbReference type="GO" id="GO:0005737">
    <property type="term" value="C:cytoplasm"/>
    <property type="evidence" value="ECO:0007669"/>
    <property type="project" value="UniProtKB-SubCell"/>
</dbReference>
<evidence type="ECO:0000256" key="3">
    <source>
        <dbReference type="ARBA" id="ARBA00022801"/>
    </source>
</evidence>
<evidence type="ECO:0000256" key="5">
    <source>
        <dbReference type="HAMAP-Rule" id="MF_00099"/>
    </source>
</evidence>
<dbReference type="PROSITE" id="PS50110">
    <property type="entry name" value="RESPONSE_REGULATORY"/>
    <property type="match status" value="1"/>
</dbReference>
<dbReference type="Pfam" id="PF01339">
    <property type="entry name" value="CheB_methylest"/>
    <property type="match status" value="1"/>
</dbReference>
<feature type="domain" description="Response regulatory" evidence="9">
    <location>
        <begin position="6"/>
        <end position="124"/>
    </location>
</feature>
<evidence type="ECO:0000259" key="9">
    <source>
        <dbReference type="PROSITE" id="PS50110"/>
    </source>
</evidence>
<evidence type="ECO:0000256" key="2">
    <source>
        <dbReference type="ARBA" id="ARBA00022500"/>
    </source>
</evidence>
<dbReference type="InterPro" id="IPR035909">
    <property type="entry name" value="CheB_C"/>
</dbReference>
<dbReference type="EMBL" id="CBTK010000294">
    <property type="protein sequence ID" value="CDH47144.1"/>
    <property type="molecule type" value="Genomic_DNA"/>
</dbReference>
<protein>
    <recommendedName>
        <fullName evidence="5">Protein-glutamate methylesterase/protein-glutamine glutaminase</fullName>
        <ecNumber evidence="5">3.1.1.61</ecNumber>
        <ecNumber evidence="5">3.5.1.44</ecNumber>
    </recommendedName>
</protein>
<organism evidence="11 12">
    <name type="scientific">Candidatus Contendobacter odensis Run_B_J11</name>
    <dbReference type="NCBI Taxonomy" id="1400861"/>
    <lineage>
        <taxon>Bacteria</taxon>
        <taxon>Pseudomonadati</taxon>
        <taxon>Pseudomonadota</taxon>
        <taxon>Gammaproteobacteria</taxon>
        <taxon>Candidatus Competibacteraceae</taxon>
        <taxon>Candidatus Contendibacter</taxon>
    </lineage>
</organism>
<evidence type="ECO:0000256" key="4">
    <source>
        <dbReference type="ARBA" id="ARBA00048267"/>
    </source>
</evidence>
<comment type="similarity">
    <text evidence="5">Belongs to the CheB family.</text>
</comment>
<dbReference type="PIRSF" id="PIRSF000876">
    <property type="entry name" value="RR_chemtxs_CheB"/>
    <property type="match status" value="1"/>
</dbReference>
<dbReference type="GO" id="GO:0000156">
    <property type="term" value="F:phosphorelay response regulator activity"/>
    <property type="evidence" value="ECO:0007669"/>
    <property type="project" value="InterPro"/>
</dbReference>
<feature type="region of interest" description="Disordered" evidence="8">
    <location>
        <begin position="150"/>
        <end position="172"/>
    </location>
</feature>
<dbReference type="HAMAP" id="MF_00099">
    <property type="entry name" value="CheB_chemtxs"/>
    <property type="match status" value="1"/>
</dbReference>
<dbReference type="GO" id="GO:0050568">
    <property type="term" value="F:protein-glutamine glutaminase activity"/>
    <property type="evidence" value="ECO:0007669"/>
    <property type="project" value="UniProtKB-UniRule"/>
</dbReference>
<keyword evidence="3 5" id="KW-0378">Hydrolase</keyword>
<dbReference type="RefSeq" id="WP_034435897.1">
    <property type="nucleotide sequence ID" value="NZ_CBTK010000294.1"/>
</dbReference>
<feature type="domain" description="CheB-type methylesterase" evidence="10">
    <location>
        <begin position="173"/>
        <end position="371"/>
    </location>
</feature>
<dbReference type="InterPro" id="IPR011006">
    <property type="entry name" value="CheY-like_superfamily"/>
</dbReference>
<dbReference type="InterPro" id="IPR001789">
    <property type="entry name" value="Sig_transdc_resp-reg_receiver"/>
</dbReference>
<feature type="active site" evidence="5 6">
    <location>
        <position position="313"/>
    </location>
</feature>
<keyword evidence="12" id="KW-1185">Reference proteome</keyword>
<dbReference type="PANTHER" id="PTHR42872">
    <property type="entry name" value="PROTEIN-GLUTAMATE METHYLESTERASE/PROTEIN-GLUTAMINE GLUTAMINASE"/>
    <property type="match status" value="1"/>
</dbReference>
<reference evidence="11 12" key="1">
    <citation type="journal article" date="2014" name="ISME J.">
        <title>Candidatus Competibacter-lineage genomes retrieved from metagenomes reveal functional metabolic diversity.</title>
        <authorList>
            <person name="McIlroy S.J."/>
            <person name="Albertsen M."/>
            <person name="Andresen E.K."/>
            <person name="Saunders A.M."/>
            <person name="Kristiansen R."/>
            <person name="Stokholm-Bjerregaard M."/>
            <person name="Nielsen K.L."/>
            <person name="Nielsen P.H."/>
        </authorList>
    </citation>
    <scope>NUCLEOTIDE SEQUENCE [LARGE SCALE GENOMIC DNA]</scope>
    <source>
        <strain evidence="11 12">Run_B_J11</strain>
    </source>
</reference>
<evidence type="ECO:0000313" key="12">
    <source>
        <dbReference type="Proteomes" id="UP000019184"/>
    </source>
</evidence>
<comment type="subcellular location">
    <subcellularLocation>
        <location evidence="5">Cytoplasm</location>
    </subcellularLocation>
</comment>
<sequence>MATKIRILLVDDSAVIRRLLTDVLSGDPTLEVADTAANGRIALTKLATVKPDLVILDVEMPEMDGLETLTEIRKRQPRLPVIMFSSLTERGAAVTLEALALGANDYVAKPSNSGNMSTALQRVRDELIPRIKTFCRDVLAPIPAPAAERPPAFKAWPTPASTPVSAPRSTPVPLAPRLRQRVDVITIGLSTGGPNALAALLPQLSAQLPVPIVIVQHMPPIFTRLLAERLATQSALSVAEGTAGEILRPGQIRIAPGGSHMIVERQGAQVRLQLNQDEPENSCRPAVDVLFRSVAEVYRGNALAVIMTGMGQDGLRGCEAIQQTGGSILAQDEASSVVWGMPGAVVKAGLADGQIALPQLAREILARVRVGR</sequence>
<comment type="catalytic activity">
    <reaction evidence="5">
        <text>L-glutaminyl-[protein] + H2O = L-glutamyl-[protein] + NH4(+)</text>
        <dbReference type="Rhea" id="RHEA:16441"/>
        <dbReference type="Rhea" id="RHEA-COMP:10207"/>
        <dbReference type="Rhea" id="RHEA-COMP:10208"/>
        <dbReference type="ChEBI" id="CHEBI:15377"/>
        <dbReference type="ChEBI" id="CHEBI:28938"/>
        <dbReference type="ChEBI" id="CHEBI:29973"/>
        <dbReference type="ChEBI" id="CHEBI:30011"/>
        <dbReference type="EC" id="3.5.1.44"/>
    </reaction>
</comment>
<keyword evidence="1 5" id="KW-0963">Cytoplasm</keyword>
<keyword evidence="5 7" id="KW-0597">Phosphoprotein</keyword>
<evidence type="ECO:0000259" key="10">
    <source>
        <dbReference type="PROSITE" id="PS50122"/>
    </source>
</evidence>
<dbReference type="SMART" id="SM00448">
    <property type="entry name" value="REC"/>
    <property type="match status" value="1"/>
</dbReference>
<dbReference type="CDD" id="cd17541">
    <property type="entry name" value="REC_CheB-like"/>
    <property type="match status" value="1"/>
</dbReference>
<comment type="PTM">
    <text evidence="5">Phosphorylated by CheA. Phosphorylation of the N-terminal regulatory domain activates the methylesterase activity.</text>
</comment>
<comment type="domain">
    <text evidence="5">Contains a C-terminal catalytic domain, and an N-terminal region which modulates catalytic activity.</text>
</comment>
<dbReference type="EC" id="3.5.1.44" evidence="5"/>
<feature type="modified residue" description="4-aspartylphosphate" evidence="5 7">
    <location>
        <position position="57"/>
    </location>
</feature>
<keyword evidence="2 5" id="KW-0145">Chemotaxis</keyword>
<evidence type="ECO:0000256" key="6">
    <source>
        <dbReference type="PROSITE-ProRule" id="PRU00050"/>
    </source>
</evidence>
<name>A0A7U7GFG8_9GAMM</name>
<accession>A0A7U7GFG8</accession>
<comment type="caution">
    <text evidence="11">The sequence shown here is derived from an EMBL/GenBank/DDBJ whole genome shotgun (WGS) entry which is preliminary data.</text>
</comment>
<evidence type="ECO:0000313" key="11">
    <source>
        <dbReference type="EMBL" id="CDH47144.1"/>
    </source>
</evidence>
<dbReference type="Pfam" id="PF00072">
    <property type="entry name" value="Response_reg"/>
    <property type="match status" value="1"/>
</dbReference>
<evidence type="ECO:0000256" key="1">
    <source>
        <dbReference type="ARBA" id="ARBA00022490"/>
    </source>
</evidence>
<dbReference type="OrthoDB" id="9805696at2"/>
<dbReference type="Proteomes" id="UP000019184">
    <property type="component" value="Unassembled WGS sequence"/>
</dbReference>
<dbReference type="NCBIfam" id="NF001965">
    <property type="entry name" value="PRK00742.1"/>
    <property type="match status" value="1"/>
</dbReference>